<comment type="similarity">
    <text evidence="2 6">Belongs to the bacterial solute-binding protein 9 family.</text>
</comment>
<dbReference type="InterPro" id="IPR006129">
    <property type="entry name" value="AdhesinB"/>
</dbReference>
<evidence type="ECO:0000256" key="1">
    <source>
        <dbReference type="ARBA" id="ARBA00004196"/>
    </source>
</evidence>
<evidence type="ECO:0000256" key="2">
    <source>
        <dbReference type="ARBA" id="ARBA00011028"/>
    </source>
</evidence>
<name>A0A5C1NMY1_9GAMM</name>
<proteinExistence type="inferred from homology"/>
<keyword evidence="3 6" id="KW-0813">Transport</keyword>
<dbReference type="Proteomes" id="UP000324285">
    <property type="component" value="Chromosome"/>
</dbReference>
<evidence type="ECO:0000313" key="8">
    <source>
        <dbReference type="EMBL" id="QEM84210.1"/>
    </source>
</evidence>
<dbReference type="PANTHER" id="PTHR42953">
    <property type="entry name" value="HIGH-AFFINITY ZINC UPTAKE SYSTEM PROTEIN ZNUA-RELATED"/>
    <property type="match status" value="1"/>
</dbReference>
<accession>A0A5C1NMY1</accession>
<dbReference type="GO" id="GO:0030001">
    <property type="term" value="P:metal ion transport"/>
    <property type="evidence" value="ECO:0007669"/>
    <property type="project" value="InterPro"/>
</dbReference>
<dbReference type="Pfam" id="PF01297">
    <property type="entry name" value="ZnuA"/>
    <property type="match status" value="1"/>
</dbReference>
<dbReference type="InterPro" id="IPR006127">
    <property type="entry name" value="ZnuA-like"/>
</dbReference>
<comment type="subcellular location">
    <subcellularLocation>
        <location evidence="1">Cell envelope</location>
    </subcellularLocation>
</comment>
<gene>
    <name evidence="8" type="ORF">E4T21_19335</name>
</gene>
<dbReference type="AlphaFoldDB" id="A0A5C1NMY1"/>
<feature type="region of interest" description="Disordered" evidence="7">
    <location>
        <begin position="1"/>
        <end position="34"/>
    </location>
</feature>
<evidence type="ECO:0000256" key="3">
    <source>
        <dbReference type="ARBA" id="ARBA00022448"/>
    </source>
</evidence>
<dbReference type="SUPFAM" id="SSF53807">
    <property type="entry name" value="Helical backbone' metal receptor"/>
    <property type="match status" value="1"/>
</dbReference>
<dbReference type="InterPro" id="IPR050492">
    <property type="entry name" value="Bact_metal-bind_prot9"/>
</dbReference>
<dbReference type="PRINTS" id="PR00691">
    <property type="entry name" value="ADHESINB"/>
</dbReference>
<evidence type="ECO:0000256" key="5">
    <source>
        <dbReference type="ARBA" id="ARBA00022729"/>
    </source>
</evidence>
<dbReference type="InterPro" id="IPR006128">
    <property type="entry name" value="Lipoprotein_PsaA-like"/>
</dbReference>
<dbReference type="Gene3D" id="3.40.50.1980">
    <property type="entry name" value="Nitrogenase molybdenum iron protein domain"/>
    <property type="match status" value="2"/>
</dbReference>
<dbReference type="GO" id="GO:0030313">
    <property type="term" value="C:cell envelope"/>
    <property type="evidence" value="ECO:0007669"/>
    <property type="project" value="UniProtKB-SubCell"/>
</dbReference>
<dbReference type="GO" id="GO:0046872">
    <property type="term" value="F:metal ion binding"/>
    <property type="evidence" value="ECO:0007669"/>
    <property type="project" value="UniProtKB-KW"/>
</dbReference>
<keyword evidence="5" id="KW-0732">Signal</keyword>
<evidence type="ECO:0000313" key="9">
    <source>
        <dbReference type="Proteomes" id="UP000324285"/>
    </source>
</evidence>
<evidence type="ECO:0000256" key="4">
    <source>
        <dbReference type="ARBA" id="ARBA00022723"/>
    </source>
</evidence>
<organism evidence="8 9">
    <name type="scientific">Halomonas binhaiensis</name>
    <dbReference type="NCBI Taxonomy" id="2562282"/>
    <lineage>
        <taxon>Bacteria</taxon>
        <taxon>Pseudomonadati</taxon>
        <taxon>Pseudomonadota</taxon>
        <taxon>Gammaproteobacteria</taxon>
        <taxon>Oceanospirillales</taxon>
        <taxon>Halomonadaceae</taxon>
        <taxon>Halomonas</taxon>
    </lineage>
</organism>
<dbReference type="EMBL" id="CP038437">
    <property type="protein sequence ID" value="QEM84210.1"/>
    <property type="molecule type" value="Genomic_DNA"/>
</dbReference>
<feature type="compositionally biased region" description="Polar residues" evidence="7">
    <location>
        <begin position="9"/>
        <end position="19"/>
    </location>
</feature>
<protein>
    <submittedName>
        <fullName evidence="8">Zinc ABC transporter substrate-binding protein</fullName>
    </submittedName>
</protein>
<reference evidence="8" key="1">
    <citation type="submission" date="2021-02" db="EMBL/GenBank/DDBJ databases">
        <title>Strain Y2R2, a novel species of the genus Halomonas.</title>
        <authorList>
            <person name="Huang H."/>
        </authorList>
    </citation>
    <scope>NUCLEOTIDE SEQUENCE</scope>
    <source>
        <strain evidence="8">Y2R2</strain>
    </source>
</reference>
<dbReference type="OrthoDB" id="9810636at2"/>
<keyword evidence="4" id="KW-0479">Metal-binding</keyword>
<keyword evidence="9" id="KW-1185">Reference proteome</keyword>
<evidence type="ECO:0000256" key="7">
    <source>
        <dbReference type="SAM" id="MobiDB-lite"/>
    </source>
</evidence>
<evidence type="ECO:0000256" key="6">
    <source>
        <dbReference type="RuleBase" id="RU003512"/>
    </source>
</evidence>
<feature type="compositionally biased region" description="Basic and acidic residues" evidence="7">
    <location>
        <begin position="21"/>
        <end position="34"/>
    </location>
</feature>
<dbReference type="GO" id="GO:0007155">
    <property type="term" value="P:cell adhesion"/>
    <property type="evidence" value="ECO:0007669"/>
    <property type="project" value="InterPro"/>
</dbReference>
<dbReference type="PRINTS" id="PR00690">
    <property type="entry name" value="ADHESNFAMILY"/>
</dbReference>
<sequence>MLASAGVWANSTEASSGSQDPLKDDSQAPLKDDSQAPLKAVVTIGMLGDVVKEVGGECVAVTTMMGPGVDPHLYQASARDIHQLGEAELILYSGYELEGRLSKVLNGFSRRKPTVAVSEEAIPEDEVIHSQDSYGVDPHLWMDSALWARTVPVVAEVLSKYRPQCEDAIQSRAESYTAELSALDNWIQTSVSSIPEQQRILVTAHDAFNYYGRAYDIEVAGIQGLSTSTESGVADIRRMARLVAKRQVPAMFIESTINPRTVQAVIDAAADTGHQVNIGGELYSDAMGEDGTADGTYIGMLVANTRTIVEALGGQLSPLPEALDEWQQHWRGVDTRGADT</sequence>
<dbReference type="KEGG" id="hbh:E4T21_19335"/>
<dbReference type="PANTHER" id="PTHR42953:SF1">
    <property type="entry name" value="METAL-BINDING PROTEIN HI_0362-RELATED"/>
    <property type="match status" value="1"/>
</dbReference>